<evidence type="ECO:0000313" key="8">
    <source>
        <dbReference type="EMBL" id="KUK46171.1"/>
    </source>
</evidence>
<dbReference type="InterPro" id="IPR007168">
    <property type="entry name" value="Phageshock_PspC_N"/>
</dbReference>
<evidence type="ECO:0000313" key="9">
    <source>
        <dbReference type="Proteomes" id="UP000064249"/>
    </source>
</evidence>
<organism evidence="8 9">
    <name type="scientific">Anaerolinea thermophila</name>
    <dbReference type="NCBI Taxonomy" id="167964"/>
    <lineage>
        <taxon>Bacteria</taxon>
        <taxon>Bacillati</taxon>
        <taxon>Chloroflexota</taxon>
        <taxon>Anaerolineae</taxon>
        <taxon>Anaerolineales</taxon>
        <taxon>Anaerolineaceae</taxon>
        <taxon>Anaerolinea</taxon>
    </lineage>
</organism>
<keyword evidence="4 6" id="KW-1133">Transmembrane helix</keyword>
<dbReference type="Proteomes" id="UP000064249">
    <property type="component" value="Unassembled WGS sequence"/>
</dbReference>
<proteinExistence type="predicted"/>
<feature type="transmembrane region" description="Helical" evidence="6">
    <location>
        <begin position="32"/>
        <end position="58"/>
    </location>
</feature>
<dbReference type="PANTHER" id="PTHR33885:SF3">
    <property type="entry name" value="PHAGE SHOCK PROTEIN C"/>
    <property type="match status" value="1"/>
</dbReference>
<dbReference type="InterPro" id="IPR052027">
    <property type="entry name" value="PspC"/>
</dbReference>
<dbReference type="Pfam" id="PF04024">
    <property type="entry name" value="PspC"/>
    <property type="match status" value="1"/>
</dbReference>
<evidence type="ECO:0000256" key="4">
    <source>
        <dbReference type="ARBA" id="ARBA00022989"/>
    </source>
</evidence>
<name>A0A101FX99_9CHLR</name>
<evidence type="ECO:0000259" key="7">
    <source>
        <dbReference type="Pfam" id="PF04024"/>
    </source>
</evidence>
<keyword evidence="2" id="KW-1003">Cell membrane</keyword>
<keyword evidence="3 6" id="KW-0812">Transmembrane</keyword>
<sequence>MAPKKLYRNPSEGMIAGICAGLGEYLDLDPTILRLVFVLLAFGGGSGVLIYIIMWLIIPVKPELTPYSTESESVEEEPEI</sequence>
<gene>
    <name evidence="8" type="ORF">XD73_0954</name>
</gene>
<dbReference type="PATRIC" id="fig|167964.4.peg.745"/>
<dbReference type="EMBL" id="LGFU01000060">
    <property type="protein sequence ID" value="KUK46171.1"/>
    <property type="molecule type" value="Genomic_DNA"/>
</dbReference>
<dbReference type="PANTHER" id="PTHR33885">
    <property type="entry name" value="PHAGE SHOCK PROTEIN C"/>
    <property type="match status" value="1"/>
</dbReference>
<protein>
    <submittedName>
        <fullName evidence="8">Putative stress-responsive transcriptional regulator</fullName>
    </submittedName>
</protein>
<evidence type="ECO:0000256" key="1">
    <source>
        <dbReference type="ARBA" id="ARBA00004162"/>
    </source>
</evidence>
<evidence type="ECO:0000256" key="2">
    <source>
        <dbReference type="ARBA" id="ARBA00022475"/>
    </source>
</evidence>
<evidence type="ECO:0000256" key="6">
    <source>
        <dbReference type="SAM" id="Phobius"/>
    </source>
</evidence>
<comment type="subcellular location">
    <subcellularLocation>
        <location evidence="1">Cell membrane</location>
        <topology evidence="1">Single-pass membrane protein</topology>
    </subcellularLocation>
</comment>
<dbReference type="AlphaFoldDB" id="A0A101FX99"/>
<evidence type="ECO:0000256" key="5">
    <source>
        <dbReference type="ARBA" id="ARBA00023136"/>
    </source>
</evidence>
<keyword evidence="5 6" id="KW-0472">Membrane</keyword>
<accession>A0A101FX99</accession>
<reference evidence="8 9" key="1">
    <citation type="journal article" date="2015" name="MBio">
        <title>Genome-Resolved Metagenomic Analysis Reveals Roles for Candidate Phyla and Other Microbial Community Members in Biogeochemical Transformations in Oil Reservoirs.</title>
        <authorList>
            <person name="Hu P."/>
            <person name="Tom L."/>
            <person name="Singh A."/>
            <person name="Thomas B.C."/>
            <person name="Baker B.J."/>
            <person name="Piceno Y.M."/>
            <person name="Andersen G.L."/>
            <person name="Banfield J.F."/>
        </authorList>
    </citation>
    <scope>NUCLEOTIDE SEQUENCE [LARGE SCALE GENOMIC DNA]</scope>
    <source>
        <strain evidence="8">46_16</strain>
    </source>
</reference>
<feature type="domain" description="Phage shock protein PspC N-terminal" evidence="7">
    <location>
        <begin position="4"/>
        <end position="60"/>
    </location>
</feature>
<comment type="caution">
    <text evidence="8">The sequence shown here is derived from an EMBL/GenBank/DDBJ whole genome shotgun (WGS) entry which is preliminary data.</text>
</comment>
<dbReference type="GO" id="GO:0005886">
    <property type="term" value="C:plasma membrane"/>
    <property type="evidence" value="ECO:0007669"/>
    <property type="project" value="UniProtKB-SubCell"/>
</dbReference>
<evidence type="ECO:0000256" key="3">
    <source>
        <dbReference type="ARBA" id="ARBA00022692"/>
    </source>
</evidence>